<gene>
    <name evidence="2" type="ORF">BN1044_00937</name>
</gene>
<organism evidence="2 3">
    <name type="scientific">Hafnia alvei</name>
    <dbReference type="NCBI Taxonomy" id="569"/>
    <lineage>
        <taxon>Bacteria</taxon>
        <taxon>Pseudomonadati</taxon>
        <taxon>Pseudomonadota</taxon>
        <taxon>Gammaproteobacteria</taxon>
        <taxon>Enterobacterales</taxon>
        <taxon>Hafniaceae</taxon>
        <taxon>Hafnia</taxon>
    </lineage>
</organism>
<evidence type="ECO:0000313" key="3">
    <source>
        <dbReference type="Proteomes" id="UP000094844"/>
    </source>
</evidence>
<feature type="domain" description="DUF4123" evidence="1">
    <location>
        <begin position="22"/>
        <end position="134"/>
    </location>
</feature>
<proteinExistence type="predicted"/>
<evidence type="ECO:0000313" key="2">
    <source>
        <dbReference type="EMBL" id="SCM51475.1"/>
    </source>
</evidence>
<dbReference type="OrthoDB" id="6801318at2"/>
<dbReference type="Proteomes" id="UP000094844">
    <property type="component" value="Unassembled WGS sequence"/>
</dbReference>
<dbReference type="RefSeq" id="WP_081329538.1">
    <property type="nucleotide sequence ID" value="NZ_FMIQ01000014.1"/>
</dbReference>
<name>A0A1C6YXN1_HAFAL</name>
<reference evidence="2 3" key="1">
    <citation type="submission" date="2016-09" db="EMBL/GenBank/DDBJ databases">
        <authorList>
            <person name="Capua I."/>
            <person name="De Benedictis P."/>
            <person name="Joannis T."/>
            <person name="Lombin L.H."/>
            <person name="Cattoli G."/>
        </authorList>
    </citation>
    <scope>NUCLEOTIDE SEQUENCE [LARGE SCALE GENOMIC DNA]</scope>
    <source>
        <strain evidence="2 3">GB001</strain>
    </source>
</reference>
<accession>A0A1C6YXN1</accession>
<dbReference type="Pfam" id="PF13503">
    <property type="entry name" value="DUF4123"/>
    <property type="match status" value="1"/>
</dbReference>
<sequence>MSAIRKILSECQTHQHYGLSWFVLFESGNLPLRVFRQINEMSSASLRTLYSHPELYSLIPYGPWLLKIESNNDPSLDVLIQHDGVLGLLLSPLTLTELADQLSYGCVVKQPNNKGTVLRFYNPSALPKLARRSDLPWHYPLFSGIKQWWFPHRGAEWQQLSFTPVSAKYATLVKIVHLDEALFSELTGDTEVTVVLKMWQKFPQSHSCPRCVRRDRVFHALELATQNFLQTSSDRRIFALCYLLYGKKGLESEQMNNALQRVHQDKVALSQALKYGEE</sequence>
<protein>
    <recommendedName>
        <fullName evidence="1">DUF4123 domain-containing protein</fullName>
    </recommendedName>
</protein>
<dbReference type="EMBL" id="FMIQ01000014">
    <property type="protein sequence ID" value="SCM51475.1"/>
    <property type="molecule type" value="Genomic_DNA"/>
</dbReference>
<evidence type="ECO:0000259" key="1">
    <source>
        <dbReference type="Pfam" id="PF13503"/>
    </source>
</evidence>
<dbReference type="AlphaFoldDB" id="A0A1C6YXN1"/>
<dbReference type="InterPro" id="IPR025391">
    <property type="entry name" value="DUF4123"/>
</dbReference>